<proteinExistence type="inferred from homology"/>
<dbReference type="Pfam" id="PF00528">
    <property type="entry name" value="BPD_transp_1"/>
    <property type="match status" value="1"/>
</dbReference>
<feature type="transmembrane region" description="Helical" evidence="7">
    <location>
        <begin position="222"/>
        <end position="248"/>
    </location>
</feature>
<dbReference type="SUPFAM" id="SSF161098">
    <property type="entry name" value="MetI-like"/>
    <property type="match status" value="1"/>
</dbReference>
<feature type="transmembrane region" description="Helical" evidence="7">
    <location>
        <begin position="72"/>
        <end position="91"/>
    </location>
</feature>
<evidence type="ECO:0000256" key="5">
    <source>
        <dbReference type="ARBA" id="ARBA00022989"/>
    </source>
</evidence>
<feature type="domain" description="ABC transmembrane type-1" evidence="8">
    <location>
        <begin position="64"/>
        <end position="245"/>
    </location>
</feature>
<evidence type="ECO:0000313" key="9">
    <source>
        <dbReference type="EMBL" id="KYF68250.1"/>
    </source>
</evidence>
<gene>
    <name evidence="9" type="ORF">BE15_33265</name>
</gene>
<accession>A0A150QJX7</accession>
<feature type="transmembrane region" description="Helical" evidence="7">
    <location>
        <begin position="174"/>
        <end position="196"/>
    </location>
</feature>
<evidence type="ECO:0000313" key="10">
    <source>
        <dbReference type="Proteomes" id="UP000075260"/>
    </source>
</evidence>
<dbReference type="GO" id="GO:0055085">
    <property type="term" value="P:transmembrane transport"/>
    <property type="evidence" value="ECO:0007669"/>
    <property type="project" value="InterPro"/>
</dbReference>
<keyword evidence="5 7" id="KW-1133">Transmembrane helix</keyword>
<keyword evidence="4 7" id="KW-0812">Transmembrane</keyword>
<organism evidence="9 10">
    <name type="scientific">Sorangium cellulosum</name>
    <name type="common">Polyangium cellulosum</name>
    <dbReference type="NCBI Taxonomy" id="56"/>
    <lineage>
        <taxon>Bacteria</taxon>
        <taxon>Pseudomonadati</taxon>
        <taxon>Myxococcota</taxon>
        <taxon>Polyangia</taxon>
        <taxon>Polyangiales</taxon>
        <taxon>Polyangiaceae</taxon>
        <taxon>Sorangium</taxon>
    </lineage>
</organism>
<comment type="subcellular location">
    <subcellularLocation>
        <location evidence="1 7">Cell membrane</location>
        <topology evidence="1 7">Multi-pass membrane protein</topology>
    </subcellularLocation>
</comment>
<dbReference type="InterPro" id="IPR000515">
    <property type="entry name" value="MetI-like"/>
</dbReference>
<keyword evidence="2 7" id="KW-0813">Transport</keyword>
<evidence type="ECO:0000256" key="4">
    <source>
        <dbReference type="ARBA" id="ARBA00022692"/>
    </source>
</evidence>
<sequence length="260" mass="28025">MSAITHALTAPRLRRGLVLPIFLVVAWIVVCRYELANTRILVPPLAVWEAARGLHESGELWGHLRASLLRDLLGLSLGVAAGTAVGGLLALSRVADRLLSPSFHAAKQVALFAWIPLMSVWLGVGEEAKVAFIALSAFYPVVVNTHEGVRSVAVEHLEVARVLRFSRWQVLRKVVLPSAAPSLFAGVHQGLIYAWLGTIGAEYLLEPAPGVGSLMVDGRERFAMDVVLVGLIVSGLVGFGLNALATAAEERLLRWRVRGV</sequence>
<name>A0A150QJX7_SORCE</name>
<dbReference type="InterPro" id="IPR035906">
    <property type="entry name" value="MetI-like_sf"/>
</dbReference>
<evidence type="ECO:0000256" key="6">
    <source>
        <dbReference type="ARBA" id="ARBA00023136"/>
    </source>
</evidence>
<dbReference type="RefSeq" id="WP_061609238.1">
    <property type="nucleotide sequence ID" value="NZ_CP162579.1"/>
</dbReference>
<comment type="caution">
    <text evidence="9">The sequence shown here is derived from an EMBL/GenBank/DDBJ whole genome shotgun (WGS) entry which is preliminary data.</text>
</comment>
<evidence type="ECO:0000256" key="1">
    <source>
        <dbReference type="ARBA" id="ARBA00004651"/>
    </source>
</evidence>
<reference evidence="9 10" key="1">
    <citation type="submission" date="2014-02" db="EMBL/GenBank/DDBJ databases">
        <title>The small core and large imbalanced accessory genome model reveals a collaborative survival strategy of Sorangium cellulosum strains in nature.</title>
        <authorList>
            <person name="Han K."/>
            <person name="Peng R."/>
            <person name="Blom J."/>
            <person name="Li Y.-Z."/>
        </authorList>
    </citation>
    <scope>NUCLEOTIDE SEQUENCE [LARGE SCALE GENOMIC DNA]</scope>
    <source>
        <strain evidence="9 10">So0008-312</strain>
    </source>
</reference>
<dbReference type="PANTHER" id="PTHR30151">
    <property type="entry name" value="ALKANE SULFONATE ABC TRANSPORTER-RELATED, MEMBRANE SUBUNIT"/>
    <property type="match status" value="1"/>
</dbReference>
<protein>
    <submittedName>
        <fullName evidence="9">Taurine ABC transporter permease</fullName>
    </submittedName>
</protein>
<evidence type="ECO:0000259" key="8">
    <source>
        <dbReference type="PROSITE" id="PS50928"/>
    </source>
</evidence>
<keyword evidence="6 7" id="KW-0472">Membrane</keyword>
<evidence type="ECO:0000256" key="3">
    <source>
        <dbReference type="ARBA" id="ARBA00022475"/>
    </source>
</evidence>
<dbReference type="OrthoDB" id="5396703at2"/>
<dbReference type="GO" id="GO:0005886">
    <property type="term" value="C:plasma membrane"/>
    <property type="evidence" value="ECO:0007669"/>
    <property type="project" value="UniProtKB-SubCell"/>
</dbReference>
<evidence type="ECO:0000256" key="7">
    <source>
        <dbReference type="RuleBase" id="RU363032"/>
    </source>
</evidence>
<comment type="similarity">
    <text evidence="7">Belongs to the binding-protein-dependent transport system permease family.</text>
</comment>
<keyword evidence="3" id="KW-1003">Cell membrane</keyword>
<feature type="transmembrane region" description="Helical" evidence="7">
    <location>
        <begin position="16"/>
        <end position="35"/>
    </location>
</feature>
<dbReference type="PROSITE" id="PS50928">
    <property type="entry name" value="ABC_TM1"/>
    <property type="match status" value="1"/>
</dbReference>
<dbReference type="PANTHER" id="PTHR30151:SF38">
    <property type="entry name" value="ALIPHATIC SULFONATES TRANSPORT PERMEASE PROTEIN SSUC-RELATED"/>
    <property type="match status" value="1"/>
</dbReference>
<dbReference type="CDD" id="cd06261">
    <property type="entry name" value="TM_PBP2"/>
    <property type="match status" value="1"/>
</dbReference>
<evidence type="ECO:0000256" key="2">
    <source>
        <dbReference type="ARBA" id="ARBA00022448"/>
    </source>
</evidence>
<dbReference type="Proteomes" id="UP000075260">
    <property type="component" value="Unassembled WGS sequence"/>
</dbReference>
<dbReference type="Gene3D" id="1.10.3720.10">
    <property type="entry name" value="MetI-like"/>
    <property type="match status" value="1"/>
</dbReference>
<dbReference type="EMBL" id="JEMA01000583">
    <property type="protein sequence ID" value="KYF68250.1"/>
    <property type="molecule type" value="Genomic_DNA"/>
</dbReference>
<dbReference type="AlphaFoldDB" id="A0A150QJX7"/>